<feature type="binding site" evidence="8">
    <location>
        <position position="103"/>
    </location>
    <ligand>
        <name>Cu cation</name>
        <dbReference type="ChEBI" id="CHEBI:23378"/>
    </ligand>
</feature>
<gene>
    <name evidence="11" type="ORF">EB235_30650</name>
</gene>
<evidence type="ECO:0000256" key="7">
    <source>
        <dbReference type="NCBIfam" id="TIGR02375"/>
    </source>
</evidence>
<dbReference type="InterPro" id="IPR012745">
    <property type="entry name" value="Pseudoazurin"/>
</dbReference>
<dbReference type="NCBIfam" id="TIGR02375">
    <property type="entry name" value="pseudoazurin"/>
    <property type="match status" value="1"/>
</dbReference>
<feature type="domain" description="Blue (type 1) copper" evidence="10">
    <location>
        <begin position="28"/>
        <end position="112"/>
    </location>
</feature>
<dbReference type="GO" id="GO:0009055">
    <property type="term" value="F:electron transfer activity"/>
    <property type="evidence" value="ECO:0007669"/>
    <property type="project" value="InterPro"/>
</dbReference>
<dbReference type="Gene3D" id="2.60.40.420">
    <property type="entry name" value="Cupredoxins - blue copper proteins"/>
    <property type="match status" value="1"/>
</dbReference>
<keyword evidence="5" id="KW-0249">Electron transport</keyword>
<dbReference type="InterPro" id="IPR008972">
    <property type="entry name" value="Cupredoxin"/>
</dbReference>
<dbReference type="Pfam" id="PF00127">
    <property type="entry name" value="Copper-bind"/>
    <property type="match status" value="1"/>
</dbReference>
<feature type="signal peptide" evidence="9">
    <location>
        <begin position="1"/>
        <end position="22"/>
    </location>
</feature>
<evidence type="ECO:0000313" key="12">
    <source>
        <dbReference type="Proteomes" id="UP000503017"/>
    </source>
</evidence>
<dbReference type="EMBL" id="CP033367">
    <property type="protein sequence ID" value="QKD05312.1"/>
    <property type="molecule type" value="Genomic_DNA"/>
</dbReference>
<feature type="binding site" evidence="8">
    <location>
        <position position="62"/>
    </location>
    <ligand>
        <name>Cu cation</name>
        <dbReference type="ChEBI" id="CHEBI:23378"/>
    </ligand>
</feature>
<evidence type="ECO:0000256" key="4">
    <source>
        <dbReference type="ARBA" id="ARBA00022764"/>
    </source>
</evidence>
<feature type="binding site" evidence="8">
    <location>
        <position position="108"/>
    </location>
    <ligand>
        <name>Cu cation</name>
        <dbReference type="ChEBI" id="CHEBI:23378"/>
    </ligand>
</feature>
<comment type="subcellular location">
    <subcellularLocation>
        <location evidence="1">Periplasm</location>
    </subcellularLocation>
</comment>
<feature type="binding site" evidence="8">
    <location>
        <position position="100"/>
    </location>
    <ligand>
        <name>Cu cation</name>
        <dbReference type="ChEBI" id="CHEBI:23378"/>
    </ligand>
</feature>
<dbReference type="InterPro" id="IPR001235">
    <property type="entry name" value="Copper_blue_Plastocyanin"/>
</dbReference>
<accession>A0A6M7WSW5</accession>
<keyword evidence="3 8" id="KW-0479">Metal-binding</keyword>
<evidence type="ECO:0000256" key="1">
    <source>
        <dbReference type="ARBA" id="ARBA00004418"/>
    </source>
</evidence>
<dbReference type="PRINTS" id="PR00156">
    <property type="entry name" value="COPPERBLUE"/>
</dbReference>
<evidence type="ECO:0000256" key="3">
    <source>
        <dbReference type="ARBA" id="ARBA00022723"/>
    </source>
</evidence>
<dbReference type="GO" id="GO:0005507">
    <property type="term" value="F:copper ion binding"/>
    <property type="evidence" value="ECO:0007669"/>
    <property type="project" value="UniProtKB-UniRule"/>
</dbReference>
<keyword evidence="6 8" id="KW-0186">Copper</keyword>
<dbReference type="CDD" id="cd04218">
    <property type="entry name" value="Pseudoazurin"/>
    <property type="match status" value="1"/>
</dbReference>
<keyword evidence="2" id="KW-0813">Transport</keyword>
<dbReference type="SUPFAM" id="SSF49503">
    <property type="entry name" value="Cupredoxins"/>
    <property type="match status" value="1"/>
</dbReference>
<dbReference type="InterPro" id="IPR000923">
    <property type="entry name" value="BlueCu_1"/>
</dbReference>
<comment type="cofactor">
    <cofactor evidence="8">
        <name>Cu cation</name>
        <dbReference type="ChEBI" id="CHEBI:23378"/>
    </cofactor>
    <text evidence="8">Binds 1 copper ion per subunit.</text>
</comment>
<evidence type="ECO:0000256" key="5">
    <source>
        <dbReference type="ARBA" id="ARBA00022982"/>
    </source>
</evidence>
<dbReference type="GO" id="GO:0042597">
    <property type="term" value="C:periplasmic space"/>
    <property type="evidence" value="ECO:0007669"/>
    <property type="project" value="UniProtKB-SubCell"/>
</dbReference>
<proteinExistence type="predicted"/>
<evidence type="ECO:0000256" key="6">
    <source>
        <dbReference type="ARBA" id="ARBA00023008"/>
    </source>
</evidence>
<dbReference type="PRINTS" id="PR00155">
    <property type="entry name" value="AMICYANIN"/>
</dbReference>
<protein>
    <recommendedName>
        <fullName evidence="7">Pseudoazurin</fullName>
    </recommendedName>
</protein>
<evidence type="ECO:0000256" key="8">
    <source>
        <dbReference type="PIRSR" id="PIRSR602386-1"/>
    </source>
</evidence>
<sequence length="150" mass="15720">MMKRTILAAVALTALMVSGAFAADHQVKMLNKGAKGEMVFEPDFVTAAVGDTVTFIPTDAGHLAETTPGMLPTGGKQFQGKAGKPITMTIDAEGLYGVKCLPHFSMGMVALILAGKPTNLDAVKAAVDKIPSPKPKKHYQDLLAQLPATN</sequence>
<dbReference type="RefSeq" id="WP_027033726.1">
    <property type="nucleotide sequence ID" value="NZ_CP033367.1"/>
</dbReference>
<dbReference type="InterPro" id="IPR002386">
    <property type="entry name" value="Amicyanin/Pseudoazurin"/>
</dbReference>
<evidence type="ECO:0000256" key="2">
    <source>
        <dbReference type="ARBA" id="ARBA00022448"/>
    </source>
</evidence>
<evidence type="ECO:0000256" key="9">
    <source>
        <dbReference type="SAM" id="SignalP"/>
    </source>
</evidence>
<reference evidence="11 12" key="1">
    <citation type="submission" date="2018-10" db="EMBL/GenBank/DDBJ databases">
        <authorList>
            <person name="Perry B.J."/>
            <person name="Sullivan J.T."/>
            <person name="Murphy R.J.T."/>
            <person name="Ramsay J.P."/>
            <person name="Ronson C.W."/>
        </authorList>
    </citation>
    <scope>NUCLEOTIDE SEQUENCE [LARGE SCALE GENOMIC DNA]</scope>
    <source>
        <strain evidence="11 12">R88b</strain>
    </source>
</reference>
<dbReference type="Proteomes" id="UP000503017">
    <property type="component" value="Chromosome"/>
</dbReference>
<keyword evidence="4" id="KW-0574">Periplasm</keyword>
<keyword evidence="9" id="KW-0732">Signal</keyword>
<evidence type="ECO:0000259" key="10">
    <source>
        <dbReference type="Pfam" id="PF00127"/>
    </source>
</evidence>
<evidence type="ECO:0000313" key="11">
    <source>
        <dbReference type="EMBL" id="QKD05312.1"/>
    </source>
</evidence>
<feature type="chain" id="PRO_5026667679" description="Pseudoazurin" evidence="9">
    <location>
        <begin position="23"/>
        <end position="150"/>
    </location>
</feature>
<dbReference type="AlphaFoldDB" id="A0A6M7WSW5"/>
<name>A0A6M7WSW5_RHILI</name>
<organism evidence="11 12">
    <name type="scientific">Mesorhizobium loti R88b</name>
    <dbReference type="NCBI Taxonomy" id="935548"/>
    <lineage>
        <taxon>Bacteria</taxon>
        <taxon>Pseudomonadati</taxon>
        <taxon>Pseudomonadota</taxon>
        <taxon>Alphaproteobacteria</taxon>
        <taxon>Hyphomicrobiales</taxon>
        <taxon>Phyllobacteriaceae</taxon>
        <taxon>Mesorhizobium</taxon>
    </lineage>
</organism>